<dbReference type="RefSeq" id="WP_069156681.1">
    <property type="nucleotide sequence ID" value="NZ_MCGI01000002.1"/>
</dbReference>
<dbReference type="Proteomes" id="UP000095003">
    <property type="component" value="Unassembled WGS sequence"/>
</dbReference>
<evidence type="ECO:0000256" key="5">
    <source>
        <dbReference type="ARBA" id="ARBA00024867"/>
    </source>
</evidence>
<dbReference type="EMBL" id="MCGI01000002">
    <property type="protein sequence ID" value="ODM11357.1"/>
    <property type="molecule type" value="Genomic_DNA"/>
</dbReference>
<dbReference type="Pfam" id="PF00072">
    <property type="entry name" value="Response_reg"/>
    <property type="match status" value="1"/>
</dbReference>
<protein>
    <recommendedName>
        <fullName evidence="1">Stage 0 sporulation protein A homolog</fullName>
    </recommendedName>
</protein>
<evidence type="ECO:0000256" key="2">
    <source>
        <dbReference type="ARBA" id="ARBA00022553"/>
    </source>
</evidence>
<evidence type="ECO:0000259" key="7">
    <source>
        <dbReference type="PROSITE" id="PS50110"/>
    </source>
</evidence>
<gene>
    <name evidence="8" type="primary">yycF_2</name>
    <name evidence="8" type="ORF">BEH84_01966</name>
</gene>
<dbReference type="InterPro" id="IPR050595">
    <property type="entry name" value="Bact_response_regulator"/>
</dbReference>
<evidence type="ECO:0000256" key="4">
    <source>
        <dbReference type="ARBA" id="ARBA00022777"/>
    </source>
</evidence>
<dbReference type="GO" id="GO:0000160">
    <property type="term" value="P:phosphorelay signal transduction system"/>
    <property type="evidence" value="ECO:0007669"/>
    <property type="project" value="InterPro"/>
</dbReference>
<dbReference type="PANTHER" id="PTHR44591">
    <property type="entry name" value="STRESS RESPONSE REGULATOR PROTEIN 1"/>
    <property type="match status" value="1"/>
</dbReference>
<keyword evidence="4" id="KW-0418">Kinase</keyword>
<sequence>MKENAAYNEQFVGECLKKIRKAPDAEEGLNQLLRFLGERLECDRVYVFEEMDRQHIHNTYEWCRSHVSSGIQELPYVAKKDLYPWYERLADGENIIEPDVESLQKSDPLIYEFLQRQNIRSVILSPMMAQGKIHGLLGADNPPPEKMEHISILFEVLAYFVCSLVGQRDLLMLRKLRADSQKPNPELSGHNGKTILLVDDSRELLYLNERILRPQGYTILSAGTLREAGRVLEEVTPDVIVLDIDLPDGSGLAFCRERCSRADIPVVFLTAHSDAQTAKEGMEAGGFAFLTKPYDVEELQRAVTDAMDRKAGVFA</sequence>
<comment type="caution">
    <text evidence="8">The sequence shown here is derived from an EMBL/GenBank/DDBJ whole genome shotgun (WGS) entry which is preliminary data.</text>
</comment>
<proteinExistence type="predicted"/>
<dbReference type="InterPro" id="IPR029016">
    <property type="entry name" value="GAF-like_dom_sf"/>
</dbReference>
<evidence type="ECO:0000313" key="9">
    <source>
        <dbReference type="Proteomes" id="UP000095003"/>
    </source>
</evidence>
<feature type="modified residue" description="4-aspartylphosphate" evidence="6">
    <location>
        <position position="243"/>
    </location>
</feature>
<dbReference type="CDD" id="cd00156">
    <property type="entry name" value="REC"/>
    <property type="match status" value="1"/>
</dbReference>
<keyword evidence="2 6" id="KW-0597">Phosphoprotein</keyword>
<feature type="domain" description="Response regulatory" evidence="7">
    <location>
        <begin position="194"/>
        <end position="307"/>
    </location>
</feature>
<reference evidence="8 9" key="1">
    <citation type="submission" date="2016-07" db="EMBL/GenBank/DDBJ databases">
        <title>Characterization of isolates of Eisenbergiella tayi derived from blood cultures, using whole genome sequencing.</title>
        <authorList>
            <person name="Burdz T."/>
            <person name="Wiebe D."/>
            <person name="Huynh C."/>
            <person name="Bernard K."/>
        </authorList>
    </citation>
    <scope>NUCLEOTIDE SEQUENCE [LARGE SCALE GENOMIC DNA]</scope>
    <source>
        <strain evidence="8 9">NML 120489</strain>
    </source>
</reference>
<dbReference type="PROSITE" id="PS50110">
    <property type="entry name" value="RESPONSE_REGULATORY"/>
    <property type="match status" value="1"/>
</dbReference>
<dbReference type="SUPFAM" id="SSF52172">
    <property type="entry name" value="CheY-like"/>
    <property type="match status" value="1"/>
</dbReference>
<dbReference type="Gene3D" id="3.30.450.40">
    <property type="match status" value="1"/>
</dbReference>
<dbReference type="SUPFAM" id="SSF55781">
    <property type="entry name" value="GAF domain-like"/>
    <property type="match status" value="1"/>
</dbReference>
<evidence type="ECO:0000256" key="6">
    <source>
        <dbReference type="PROSITE-ProRule" id="PRU00169"/>
    </source>
</evidence>
<dbReference type="Gene3D" id="3.40.50.2300">
    <property type="match status" value="1"/>
</dbReference>
<dbReference type="GeneID" id="93300954"/>
<evidence type="ECO:0000256" key="1">
    <source>
        <dbReference type="ARBA" id="ARBA00018672"/>
    </source>
</evidence>
<evidence type="ECO:0000313" key="8">
    <source>
        <dbReference type="EMBL" id="ODM11357.1"/>
    </source>
</evidence>
<dbReference type="PANTHER" id="PTHR44591:SF3">
    <property type="entry name" value="RESPONSE REGULATORY DOMAIN-CONTAINING PROTEIN"/>
    <property type="match status" value="1"/>
</dbReference>
<dbReference type="InterPro" id="IPR003018">
    <property type="entry name" value="GAF"/>
</dbReference>
<keyword evidence="3" id="KW-0808">Transferase</keyword>
<dbReference type="InterPro" id="IPR001789">
    <property type="entry name" value="Sig_transdc_resp-reg_receiver"/>
</dbReference>
<accession>A0A1E3ARK5</accession>
<name>A0A1E3ARK5_9FIRM</name>
<dbReference type="AlphaFoldDB" id="A0A1E3ARK5"/>
<organism evidence="8 9">
    <name type="scientific">Eisenbergiella tayi</name>
    <dbReference type="NCBI Taxonomy" id="1432052"/>
    <lineage>
        <taxon>Bacteria</taxon>
        <taxon>Bacillati</taxon>
        <taxon>Bacillota</taxon>
        <taxon>Clostridia</taxon>
        <taxon>Lachnospirales</taxon>
        <taxon>Lachnospiraceae</taxon>
        <taxon>Eisenbergiella</taxon>
    </lineage>
</organism>
<evidence type="ECO:0000256" key="3">
    <source>
        <dbReference type="ARBA" id="ARBA00022679"/>
    </source>
</evidence>
<dbReference type="Pfam" id="PF01590">
    <property type="entry name" value="GAF"/>
    <property type="match status" value="1"/>
</dbReference>
<dbReference type="InterPro" id="IPR011006">
    <property type="entry name" value="CheY-like_superfamily"/>
</dbReference>
<comment type="function">
    <text evidence="5">May play the central regulatory role in sporulation. It may be an element of the effector pathway responsible for the activation of sporulation genes in response to nutritional stress. Spo0A may act in concert with spo0H (a sigma factor) to control the expression of some genes that are critical to the sporulation process.</text>
</comment>
<dbReference type="SMART" id="SM00448">
    <property type="entry name" value="REC"/>
    <property type="match status" value="1"/>
</dbReference>
<dbReference type="GO" id="GO:0016301">
    <property type="term" value="F:kinase activity"/>
    <property type="evidence" value="ECO:0007669"/>
    <property type="project" value="UniProtKB-KW"/>
</dbReference>